<comment type="caution">
    <text evidence="1">The sequence shown here is derived from an EMBL/GenBank/DDBJ whole genome shotgun (WGS) entry which is preliminary data.</text>
</comment>
<keyword evidence="2" id="KW-1185">Reference proteome</keyword>
<evidence type="ECO:0000313" key="2">
    <source>
        <dbReference type="Proteomes" id="UP000838756"/>
    </source>
</evidence>
<dbReference type="EMBL" id="CAKXAJ010026312">
    <property type="protein sequence ID" value="CAH2266694.1"/>
    <property type="molecule type" value="Genomic_DNA"/>
</dbReference>
<dbReference type="Proteomes" id="UP000838756">
    <property type="component" value="Unassembled WGS sequence"/>
</dbReference>
<dbReference type="AlphaFoldDB" id="A0A8S4SI57"/>
<protein>
    <submittedName>
        <fullName evidence="1">Jg19839 protein</fullName>
    </submittedName>
</protein>
<gene>
    <name evidence="1" type="primary">jg19839</name>
    <name evidence="1" type="ORF">PAEG_LOCUS25375</name>
</gene>
<proteinExistence type="predicted"/>
<name>A0A8S4SI57_9NEOP</name>
<reference evidence="1" key="1">
    <citation type="submission" date="2022-03" db="EMBL/GenBank/DDBJ databases">
        <authorList>
            <person name="Lindestad O."/>
        </authorList>
    </citation>
    <scope>NUCLEOTIDE SEQUENCE</scope>
</reference>
<evidence type="ECO:0000313" key="1">
    <source>
        <dbReference type="EMBL" id="CAH2266694.1"/>
    </source>
</evidence>
<sequence>MDVGVPSKRSVGRLSTRWMGDIKRVAGSGGGRSGWKLEARDRGFWNSLQKTYVQQWTTIVQMMMMMIF</sequence>
<accession>A0A8S4SI57</accession>
<organism evidence="1 2">
    <name type="scientific">Pararge aegeria aegeria</name>
    <dbReference type="NCBI Taxonomy" id="348720"/>
    <lineage>
        <taxon>Eukaryota</taxon>
        <taxon>Metazoa</taxon>
        <taxon>Ecdysozoa</taxon>
        <taxon>Arthropoda</taxon>
        <taxon>Hexapoda</taxon>
        <taxon>Insecta</taxon>
        <taxon>Pterygota</taxon>
        <taxon>Neoptera</taxon>
        <taxon>Endopterygota</taxon>
        <taxon>Lepidoptera</taxon>
        <taxon>Glossata</taxon>
        <taxon>Ditrysia</taxon>
        <taxon>Papilionoidea</taxon>
        <taxon>Nymphalidae</taxon>
        <taxon>Satyrinae</taxon>
        <taxon>Satyrini</taxon>
        <taxon>Parargina</taxon>
        <taxon>Pararge</taxon>
    </lineage>
</organism>
<dbReference type="OrthoDB" id="407509at2759"/>